<evidence type="ECO:0000256" key="2">
    <source>
        <dbReference type="ARBA" id="ARBA00022827"/>
    </source>
</evidence>
<sequence>MIDVNGLILDWESMGTDLFWAIRGGGGASFGQGAIDLIDKWPSIAHKLSKDLLIFMTVSSGYGTPIKAMFQSLFLGKADKCRACTIIITYSREIQILKAYCFEMSWIESVLHFPKYQRGETIEALKNRIQPVPNYHFKSKSDLVHKPLPYKAIDKMWKWCSEVDFPTIIIFHPYGGIMNEILDFETPFPYRKGVIYELLYSMTPHVLKEPTGAIVNIKDLDIGSNDVYGTAYFEAKVWGSMYFKINFERLALIEGAVDPDNFFYHEQSIPPLVSHAK</sequence>
<organism evidence="4 5">
    <name type="scientific">Coffea canephora</name>
    <name type="common">Robusta coffee</name>
    <dbReference type="NCBI Taxonomy" id="49390"/>
    <lineage>
        <taxon>Eukaryota</taxon>
        <taxon>Viridiplantae</taxon>
        <taxon>Streptophyta</taxon>
        <taxon>Embryophyta</taxon>
        <taxon>Tracheophyta</taxon>
        <taxon>Spermatophyta</taxon>
        <taxon>Magnoliopsida</taxon>
        <taxon>eudicotyledons</taxon>
        <taxon>Gunneridae</taxon>
        <taxon>Pentapetalae</taxon>
        <taxon>asterids</taxon>
        <taxon>lamiids</taxon>
        <taxon>Gentianales</taxon>
        <taxon>Rubiaceae</taxon>
        <taxon>Ixoroideae</taxon>
        <taxon>Gardenieae complex</taxon>
        <taxon>Bertiereae - Coffeeae clade</taxon>
        <taxon>Coffeeae</taxon>
        <taxon>Coffea</taxon>
    </lineage>
</organism>
<gene>
    <name evidence="4" type="ORF">GSCOC_T00031679001</name>
</gene>
<keyword evidence="2" id="KW-0274">FAD</keyword>
<keyword evidence="1" id="KW-0285">Flavoprotein</keyword>
<keyword evidence="5" id="KW-1185">Reference proteome</keyword>
<dbReference type="PANTHER" id="PTHR32448">
    <property type="entry name" value="OS08G0158400 PROTEIN"/>
    <property type="match status" value="1"/>
</dbReference>
<dbReference type="Gramene" id="CDP10803">
    <property type="protein sequence ID" value="CDP10803"/>
    <property type="gene ID" value="GSCOC_T00031679001"/>
</dbReference>
<dbReference type="GO" id="GO:0050660">
    <property type="term" value="F:flavin adenine dinucleotide binding"/>
    <property type="evidence" value="ECO:0007669"/>
    <property type="project" value="InterPro"/>
</dbReference>
<dbReference type="InterPro" id="IPR012951">
    <property type="entry name" value="BBE"/>
</dbReference>
<dbReference type="InParanoid" id="A0A068UT55"/>
<dbReference type="Pfam" id="PF08031">
    <property type="entry name" value="BBE"/>
    <property type="match status" value="1"/>
</dbReference>
<evidence type="ECO:0000313" key="4">
    <source>
        <dbReference type="EMBL" id="CDP10803.1"/>
    </source>
</evidence>
<dbReference type="PhylomeDB" id="A0A068UT55"/>
<evidence type="ECO:0000256" key="1">
    <source>
        <dbReference type="ARBA" id="ARBA00022630"/>
    </source>
</evidence>
<dbReference type="OMA" id="PLDCHET"/>
<protein>
    <recommendedName>
        <fullName evidence="3">Berberine/berberine-like domain-containing protein</fullName>
    </recommendedName>
</protein>
<feature type="domain" description="Berberine/berberine-like" evidence="3">
    <location>
        <begin position="215"/>
        <end position="270"/>
    </location>
</feature>
<dbReference type="GO" id="GO:0016491">
    <property type="term" value="F:oxidoreductase activity"/>
    <property type="evidence" value="ECO:0007669"/>
    <property type="project" value="InterPro"/>
</dbReference>
<evidence type="ECO:0000259" key="3">
    <source>
        <dbReference type="Pfam" id="PF08031"/>
    </source>
</evidence>
<dbReference type="Gene3D" id="3.40.462.20">
    <property type="match status" value="1"/>
</dbReference>
<dbReference type="Proteomes" id="UP000295252">
    <property type="component" value="Chromosome VII"/>
</dbReference>
<reference evidence="5" key="1">
    <citation type="journal article" date="2014" name="Science">
        <title>The coffee genome provides insight into the convergent evolution of caffeine biosynthesis.</title>
        <authorList>
            <person name="Denoeud F."/>
            <person name="Carretero-Paulet L."/>
            <person name="Dereeper A."/>
            <person name="Droc G."/>
            <person name="Guyot R."/>
            <person name="Pietrella M."/>
            <person name="Zheng C."/>
            <person name="Alberti A."/>
            <person name="Anthony F."/>
            <person name="Aprea G."/>
            <person name="Aury J.M."/>
            <person name="Bento P."/>
            <person name="Bernard M."/>
            <person name="Bocs S."/>
            <person name="Campa C."/>
            <person name="Cenci A."/>
            <person name="Combes M.C."/>
            <person name="Crouzillat D."/>
            <person name="Da Silva C."/>
            <person name="Daddiego L."/>
            <person name="De Bellis F."/>
            <person name="Dussert S."/>
            <person name="Garsmeur O."/>
            <person name="Gayraud T."/>
            <person name="Guignon V."/>
            <person name="Jahn K."/>
            <person name="Jamilloux V."/>
            <person name="Joet T."/>
            <person name="Labadie K."/>
            <person name="Lan T."/>
            <person name="Leclercq J."/>
            <person name="Lepelley M."/>
            <person name="Leroy T."/>
            <person name="Li L.T."/>
            <person name="Librado P."/>
            <person name="Lopez L."/>
            <person name="Munoz A."/>
            <person name="Noel B."/>
            <person name="Pallavicini A."/>
            <person name="Perrotta G."/>
            <person name="Poncet V."/>
            <person name="Pot D."/>
            <person name="Priyono X."/>
            <person name="Rigoreau M."/>
            <person name="Rouard M."/>
            <person name="Rozas J."/>
            <person name="Tranchant-Dubreuil C."/>
            <person name="VanBuren R."/>
            <person name="Zhang Q."/>
            <person name="Andrade A.C."/>
            <person name="Argout X."/>
            <person name="Bertrand B."/>
            <person name="de Kochko A."/>
            <person name="Graziosi G."/>
            <person name="Henry R.J."/>
            <person name="Jayarama X."/>
            <person name="Ming R."/>
            <person name="Nagai C."/>
            <person name="Rounsley S."/>
            <person name="Sankoff D."/>
            <person name="Giuliano G."/>
            <person name="Albert V.A."/>
            <person name="Wincker P."/>
            <person name="Lashermes P."/>
        </authorList>
    </citation>
    <scope>NUCLEOTIDE SEQUENCE [LARGE SCALE GENOMIC DNA]</scope>
    <source>
        <strain evidence="5">cv. DH200-94</strain>
    </source>
</reference>
<name>A0A068UT55_COFCA</name>
<dbReference type="STRING" id="49390.A0A068UT55"/>
<proteinExistence type="predicted"/>
<dbReference type="EMBL" id="HG739131">
    <property type="protein sequence ID" value="CDP10803.1"/>
    <property type="molecule type" value="Genomic_DNA"/>
</dbReference>
<accession>A0A068UT55</accession>
<evidence type="ECO:0000313" key="5">
    <source>
        <dbReference type="Proteomes" id="UP000295252"/>
    </source>
</evidence>
<dbReference type="AlphaFoldDB" id="A0A068UT55"/>